<dbReference type="Pfam" id="PF01037">
    <property type="entry name" value="AsnC_trans_reg"/>
    <property type="match status" value="1"/>
</dbReference>
<name>A0ABT4BAM3_9ACTN</name>
<dbReference type="RefSeq" id="WP_267568105.1">
    <property type="nucleotide sequence ID" value="NZ_JAPNTZ010000016.1"/>
</dbReference>
<sequence>MTNFPEPQDVRHEAIVCVRLKTTVAGSHLLDHLRAQPYVASAWWIAADIDAVVLLSAPSMRELHRAVNDLRLLGGAQDANAHMVLRPMSLTGARS</sequence>
<keyword evidence="3" id="KW-1185">Reference proteome</keyword>
<dbReference type="Gene3D" id="3.30.70.920">
    <property type="match status" value="1"/>
</dbReference>
<organism evidence="2 3">
    <name type="scientific">Paractinoplanes pyxinae</name>
    <dbReference type="NCBI Taxonomy" id="2997416"/>
    <lineage>
        <taxon>Bacteria</taxon>
        <taxon>Bacillati</taxon>
        <taxon>Actinomycetota</taxon>
        <taxon>Actinomycetes</taxon>
        <taxon>Micromonosporales</taxon>
        <taxon>Micromonosporaceae</taxon>
        <taxon>Paractinoplanes</taxon>
    </lineage>
</organism>
<reference evidence="2" key="1">
    <citation type="submission" date="2022-11" db="EMBL/GenBank/DDBJ databases">
        <authorList>
            <person name="Somphong A."/>
            <person name="Phongsopitanun W."/>
        </authorList>
    </citation>
    <scope>NUCLEOTIDE SEQUENCE</scope>
    <source>
        <strain evidence="2">Pm04-4</strain>
    </source>
</reference>
<accession>A0ABT4BAM3</accession>
<gene>
    <name evidence="2" type="ORF">OWR29_36705</name>
</gene>
<dbReference type="SUPFAM" id="SSF54909">
    <property type="entry name" value="Dimeric alpha+beta barrel"/>
    <property type="match status" value="1"/>
</dbReference>
<dbReference type="EMBL" id="JAPNTZ010000016">
    <property type="protein sequence ID" value="MCY1143573.1"/>
    <property type="molecule type" value="Genomic_DNA"/>
</dbReference>
<dbReference type="Proteomes" id="UP001151002">
    <property type="component" value="Unassembled WGS sequence"/>
</dbReference>
<dbReference type="InterPro" id="IPR011008">
    <property type="entry name" value="Dimeric_a/b-barrel"/>
</dbReference>
<proteinExistence type="predicted"/>
<protein>
    <recommendedName>
        <fullName evidence="1">Transcription regulator AsnC/Lrp ligand binding domain-containing protein</fullName>
    </recommendedName>
</protein>
<evidence type="ECO:0000313" key="2">
    <source>
        <dbReference type="EMBL" id="MCY1143573.1"/>
    </source>
</evidence>
<evidence type="ECO:0000259" key="1">
    <source>
        <dbReference type="Pfam" id="PF01037"/>
    </source>
</evidence>
<comment type="caution">
    <text evidence="2">The sequence shown here is derived from an EMBL/GenBank/DDBJ whole genome shotgun (WGS) entry which is preliminary data.</text>
</comment>
<evidence type="ECO:0000313" key="3">
    <source>
        <dbReference type="Proteomes" id="UP001151002"/>
    </source>
</evidence>
<dbReference type="InterPro" id="IPR019887">
    <property type="entry name" value="Tscrpt_reg_AsnC/Lrp_C"/>
</dbReference>
<feature type="domain" description="Transcription regulator AsnC/Lrp ligand binding" evidence="1">
    <location>
        <begin position="25"/>
        <end position="86"/>
    </location>
</feature>